<dbReference type="PROSITE" id="PS50071">
    <property type="entry name" value="HOMEOBOX_2"/>
    <property type="match status" value="1"/>
</dbReference>
<dbReference type="GO" id="GO:0000978">
    <property type="term" value="F:RNA polymerase II cis-regulatory region sequence-specific DNA binding"/>
    <property type="evidence" value="ECO:0007669"/>
    <property type="project" value="TreeGrafter"/>
</dbReference>
<keyword evidence="14" id="KW-1185">Reference proteome</keyword>
<dbReference type="CDD" id="cd00086">
    <property type="entry name" value="homeodomain"/>
    <property type="match status" value="1"/>
</dbReference>
<evidence type="ECO:0000313" key="13">
    <source>
        <dbReference type="Ensembl" id="ENSAMXP00000033633.1"/>
    </source>
</evidence>
<evidence type="ECO:0000256" key="7">
    <source>
        <dbReference type="ARBA" id="ARBA00023155"/>
    </source>
</evidence>
<reference evidence="14" key="1">
    <citation type="submission" date="2013-03" db="EMBL/GenBank/DDBJ databases">
        <authorList>
            <person name="Jeffery W."/>
            <person name="Warren W."/>
            <person name="Wilson R.K."/>
        </authorList>
    </citation>
    <scope>NUCLEOTIDE SEQUENCE</scope>
    <source>
        <strain evidence="14">female</strain>
    </source>
</reference>
<keyword evidence="8 9" id="KW-0539">Nucleus</keyword>
<reference evidence="13" key="3">
    <citation type="submission" date="2025-08" db="UniProtKB">
        <authorList>
            <consortium name="Ensembl"/>
        </authorList>
    </citation>
    <scope>IDENTIFICATION</scope>
</reference>
<dbReference type="GO" id="GO:0000981">
    <property type="term" value="F:DNA-binding transcription factor activity, RNA polymerase II-specific"/>
    <property type="evidence" value="ECO:0007669"/>
    <property type="project" value="InterPro"/>
</dbReference>
<evidence type="ECO:0000256" key="10">
    <source>
        <dbReference type="RuleBase" id="RU000682"/>
    </source>
</evidence>
<dbReference type="SUPFAM" id="SSF46689">
    <property type="entry name" value="Homeodomain-like"/>
    <property type="match status" value="1"/>
</dbReference>
<dbReference type="Bgee" id="ENSAMXG00000034959">
    <property type="expression patterns" value="Expressed in zone of skin and 14 other cell types or tissues"/>
</dbReference>
<feature type="region of interest" description="Disordered" evidence="11">
    <location>
        <begin position="389"/>
        <end position="426"/>
    </location>
</feature>
<evidence type="ECO:0000256" key="8">
    <source>
        <dbReference type="ARBA" id="ARBA00023242"/>
    </source>
</evidence>
<evidence type="ECO:0000256" key="5">
    <source>
        <dbReference type="ARBA" id="ARBA00022833"/>
    </source>
</evidence>
<dbReference type="PANTHER" id="PTHR45891:SF5">
    <property type="entry name" value="ZINC FINGER HOMEOBOX PROTEIN 4 ISOFORM X1"/>
    <property type="match status" value="1"/>
</dbReference>
<dbReference type="Gene3D" id="1.10.10.60">
    <property type="entry name" value="Homeodomain-like"/>
    <property type="match status" value="1"/>
</dbReference>
<dbReference type="GO" id="GO:0045664">
    <property type="term" value="P:regulation of neuron differentiation"/>
    <property type="evidence" value="ECO:0007669"/>
    <property type="project" value="TreeGrafter"/>
</dbReference>
<dbReference type="Pfam" id="PF00046">
    <property type="entry name" value="Homeodomain"/>
    <property type="match status" value="1"/>
</dbReference>
<keyword evidence="6 9" id="KW-0238">DNA-binding</keyword>
<evidence type="ECO:0000256" key="9">
    <source>
        <dbReference type="PROSITE-ProRule" id="PRU00108"/>
    </source>
</evidence>
<keyword evidence="7 9" id="KW-0371">Homeobox</keyword>
<dbReference type="InterPro" id="IPR009057">
    <property type="entry name" value="Homeodomain-like_sf"/>
</dbReference>
<dbReference type="AlphaFoldDB" id="A0A3B1IUM8"/>
<evidence type="ECO:0000256" key="1">
    <source>
        <dbReference type="ARBA" id="ARBA00004123"/>
    </source>
</evidence>
<keyword evidence="3" id="KW-0677">Repeat</keyword>
<feature type="region of interest" description="Disordered" evidence="11">
    <location>
        <begin position="169"/>
        <end position="194"/>
    </location>
</feature>
<dbReference type="GO" id="GO:0005634">
    <property type="term" value="C:nucleus"/>
    <property type="evidence" value="ECO:0007669"/>
    <property type="project" value="UniProtKB-SubCell"/>
</dbReference>
<organism evidence="13 14">
    <name type="scientific">Astyanax mexicanus</name>
    <name type="common">Blind cave fish</name>
    <name type="synonym">Astyanax fasciatus mexicanus</name>
    <dbReference type="NCBI Taxonomy" id="7994"/>
    <lineage>
        <taxon>Eukaryota</taxon>
        <taxon>Metazoa</taxon>
        <taxon>Chordata</taxon>
        <taxon>Craniata</taxon>
        <taxon>Vertebrata</taxon>
        <taxon>Euteleostomi</taxon>
        <taxon>Actinopterygii</taxon>
        <taxon>Neopterygii</taxon>
        <taxon>Teleostei</taxon>
        <taxon>Ostariophysi</taxon>
        <taxon>Characiformes</taxon>
        <taxon>Characoidei</taxon>
        <taxon>Acestrorhamphidae</taxon>
        <taxon>Acestrorhamphinae</taxon>
        <taxon>Astyanax</taxon>
    </lineage>
</organism>
<proteinExistence type="predicted"/>
<accession>A0A3B1IUM8</accession>
<dbReference type="Ensembl" id="ENSAMXT00000041929.1">
    <property type="protein sequence ID" value="ENSAMXP00000033633.1"/>
    <property type="gene ID" value="ENSAMXG00000034959.1"/>
</dbReference>
<feature type="region of interest" description="Disordered" evidence="11">
    <location>
        <begin position="285"/>
        <end position="304"/>
    </location>
</feature>
<dbReference type="STRING" id="7994.ENSAMXP00000033633"/>
<dbReference type="Proteomes" id="UP000018467">
    <property type="component" value="Unassembled WGS sequence"/>
</dbReference>
<dbReference type="InterPro" id="IPR051968">
    <property type="entry name" value="ZnFinger_Homeobox_TR"/>
</dbReference>
<evidence type="ECO:0000313" key="14">
    <source>
        <dbReference type="Proteomes" id="UP000018467"/>
    </source>
</evidence>
<feature type="domain" description="Homeobox" evidence="12">
    <location>
        <begin position="195"/>
        <end position="255"/>
    </location>
</feature>
<comment type="subcellular location">
    <subcellularLocation>
        <location evidence="1 9 10">Nucleus</location>
    </subcellularLocation>
</comment>
<dbReference type="PANTHER" id="PTHR45891">
    <property type="entry name" value="ZINC FINGER HOMEOBOX PROTEIN"/>
    <property type="match status" value="1"/>
</dbReference>
<feature type="compositionally biased region" description="Basic and acidic residues" evidence="11">
    <location>
        <begin position="174"/>
        <end position="194"/>
    </location>
</feature>
<dbReference type="PROSITE" id="PS00027">
    <property type="entry name" value="HOMEOBOX_1"/>
    <property type="match status" value="1"/>
</dbReference>
<dbReference type="InParanoid" id="A0A3B1IUM8"/>
<evidence type="ECO:0000256" key="3">
    <source>
        <dbReference type="ARBA" id="ARBA00022737"/>
    </source>
</evidence>
<evidence type="ECO:0000256" key="4">
    <source>
        <dbReference type="ARBA" id="ARBA00022771"/>
    </source>
</evidence>
<evidence type="ECO:0000256" key="11">
    <source>
        <dbReference type="SAM" id="MobiDB-lite"/>
    </source>
</evidence>
<dbReference type="GeneTree" id="ENSGT00940000176078"/>
<evidence type="ECO:0000259" key="12">
    <source>
        <dbReference type="PROSITE" id="PS50071"/>
    </source>
</evidence>
<dbReference type="SMART" id="SM00389">
    <property type="entry name" value="HOX"/>
    <property type="match status" value="1"/>
</dbReference>
<feature type="compositionally biased region" description="Low complexity" evidence="11">
    <location>
        <begin position="285"/>
        <end position="297"/>
    </location>
</feature>
<feature type="compositionally biased region" description="Basic and acidic residues" evidence="11">
    <location>
        <begin position="393"/>
        <end position="409"/>
    </location>
</feature>
<keyword evidence="2" id="KW-0479">Metal-binding</keyword>
<name>A0A3B1IUM8_ASTMX</name>
<feature type="DNA-binding region" description="Homeobox" evidence="9">
    <location>
        <begin position="197"/>
        <end position="256"/>
    </location>
</feature>
<dbReference type="GO" id="GO:0008270">
    <property type="term" value="F:zinc ion binding"/>
    <property type="evidence" value="ECO:0007669"/>
    <property type="project" value="UniProtKB-KW"/>
</dbReference>
<evidence type="ECO:0000256" key="6">
    <source>
        <dbReference type="ARBA" id="ARBA00023125"/>
    </source>
</evidence>
<keyword evidence="4" id="KW-0863">Zinc-finger</keyword>
<sequence>MTKDGEQVQPQLAPSLLSSPVASAQAVSAFLTLLTSSPNSLPHSVHPSLIAAGAGATPSTTPPQLIPQPQMLIPLILNGLQTQSPNPESPKQLLQQTVPVLGLSAAQQALLAQGLSGLQIGVPADGSLIVVQVKPDTAITIPNSSNSTILNCNNLAKTSTVFMRAAEKVSSSMTEKEKESDKMRDPKRSNSRRFRDMRRSRTIIQADQLDVLYGCYFKDPNPGKHEFEQISEWVHLPKKVVQIWFQNMRARERKGEVRFISDGTLAAVGKPLIKFTWPLTKPIFSSTPKSNPSPNSPGWVSPKPQTGIVLPKVERIKEEKEPQKISIQVLNKPKEVASTTVVSSTSAALKPKGEAVTAVTMVKIAPKAVAPAVSVGILSAGSSIARIPPKIQAKTERPEEKDGQDKEKVVPVATHITVPKVGPQEM</sequence>
<dbReference type="InterPro" id="IPR001356">
    <property type="entry name" value="HD"/>
</dbReference>
<dbReference type="InterPro" id="IPR017970">
    <property type="entry name" value="Homeobox_CS"/>
</dbReference>
<keyword evidence="5" id="KW-0862">Zinc</keyword>
<protein>
    <recommendedName>
        <fullName evidence="12">Homeobox domain-containing protein</fullName>
    </recommendedName>
</protein>
<reference evidence="14" key="2">
    <citation type="journal article" date="2014" name="Nat. Commun.">
        <title>The cavefish genome reveals candidate genes for eye loss.</title>
        <authorList>
            <person name="McGaugh S.E."/>
            <person name="Gross J.B."/>
            <person name="Aken B."/>
            <person name="Blin M."/>
            <person name="Borowsky R."/>
            <person name="Chalopin D."/>
            <person name="Hinaux H."/>
            <person name="Jeffery W.R."/>
            <person name="Keene A."/>
            <person name="Ma L."/>
            <person name="Minx P."/>
            <person name="Murphy D."/>
            <person name="O'Quin K.E."/>
            <person name="Retaux S."/>
            <person name="Rohner N."/>
            <person name="Searle S.M."/>
            <person name="Stahl B.A."/>
            <person name="Tabin C."/>
            <person name="Volff J.N."/>
            <person name="Yoshizawa M."/>
            <person name="Warren W.C."/>
        </authorList>
    </citation>
    <scope>NUCLEOTIDE SEQUENCE [LARGE SCALE GENOMIC DNA]</scope>
    <source>
        <strain evidence="14">female</strain>
    </source>
</reference>
<evidence type="ECO:0000256" key="2">
    <source>
        <dbReference type="ARBA" id="ARBA00022723"/>
    </source>
</evidence>
<reference evidence="13" key="4">
    <citation type="submission" date="2025-09" db="UniProtKB">
        <authorList>
            <consortium name="Ensembl"/>
        </authorList>
    </citation>
    <scope>IDENTIFICATION</scope>
</reference>